<evidence type="ECO:0000313" key="1">
    <source>
        <dbReference type="EMBL" id="KXI16088.1"/>
    </source>
</evidence>
<dbReference type="AlphaFoldDB" id="A0A135Z356"/>
<comment type="caution">
    <text evidence="1">The sequence shown here is derived from an EMBL/GenBank/DDBJ whole genome shotgun (WGS) entry which is preliminary data.</text>
</comment>
<dbReference type="Proteomes" id="UP000070505">
    <property type="component" value="Unassembled WGS sequence"/>
</dbReference>
<reference evidence="1 2" key="1">
    <citation type="submission" date="2016-02" db="EMBL/GenBank/DDBJ databases">
        <authorList>
            <person name="Wen L."/>
            <person name="He K."/>
            <person name="Yang H."/>
        </authorList>
    </citation>
    <scope>NUCLEOTIDE SEQUENCE [LARGE SCALE GENOMIC DNA]</scope>
    <source>
        <strain evidence="1 2">CMW7778B</strain>
    </source>
</reference>
<sequence>MEKPTINYAIATQKFRAKLSDEIVSLQKSIPIPTYMVEGIIASILADIRSALIAENTMEHVAFSEENTKYYEEQLEKLNEEILKLKAEKEEKP</sequence>
<name>A0A135Z356_GARVA</name>
<dbReference type="RefSeq" id="WP_075523962.1">
    <property type="nucleotide sequence ID" value="NZ_JBKFWW010000003.1"/>
</dbReference>
<proteinExistence type="predicted"/>
<dbReference type="EMBL" id="LSRC01000050">
    <property type="protein sequence ID" value="KXI16088.1"/>
    <property type="molecule type" value="Genomic_DNA"/>
</dbReference>
<gene>
    <name evidence="1" type="ORF">HMPREF3230_01225</name>
</gene>
<dbReference type="PATRIC" id="fig|2702.101.peg.1212"/>
<accession>A0A135Z356</accession>
<protein>
    <submittedName>
        <fullName evidence="1">Uncharacterized protein</fullName>
    </submittedName>
</protein>
<evidence type="ECO:0000313" key="2">
    <source>
        <dbReference type="Proteomes" id="UP000070505"/>
    </source>
</evidence>
<organism evidence="1 2">
    <name type="scientific">Gardnerella vaginalis</name>
    <dbReference type="NCBI Taxonomy" id="2702"/>
    <lineage>
        <taxon>Bacteria</taxon>
        <taxon>Bacillati</taxon>
        <taxon>Actinomycetota</taxon>
        <taxon>Actinomycetes</taxon>
        <taxon>Bifidobacteriales</taxon>
        <taxon>Bifidobacteriaceae</taxon>
        <taxon>Gardnerella</taxon>
    </lineage>
</organism>